<comment type="caution">
    <text evidence="3">The sequence shown here is derived from an EMBL/GenBank/DDBJ whole genome shotgun (WGS) entry which is preliminary data.</text>
</comment>
<evidence type="ECO:0000313" key="3">
    <source>
        <dbReference type="EMBL" id="KPV49612.1"/>
    </source>
</evidence>
<dbReference type="Proteomes" id="UP000050509">
    <property type="component" value="Unassembled WGS sequence"/>
</dbReference>
<dbReference type="NCBIfam" id="TIGR03558">
    <property type="entry name" value="oxido_grp_1"/>
    <property type="match status" value="1"/>
</dbReference>
<feature type="non-terminal residue" evidence="3">
    <location>
        <position position="1"/>
    </location>
</feature>
<keyword evidence="3" id="KW-0503">Monooxygenase</keyword>
<dbReference type="GO" id="GO:0004497">
    <property type="term" value="F:monooxygenase activity"/>
    <property type="evidence" value="ECO:0007669"/>
    <property type="project" value="UniProtKB-KW"/>
</dbReference>
<dbReference type="InterPro" id="IPR019949">
    <property type="entry name" value="CmoO-like"/>
</dbReference>
<dbReference type="AlphaFoldDB" id="A0A0P9H6W4"/>
<accession>A0A0P9H6W4</accession>
<keyword evidence="4" id="KW-1185">Reference proteome</keyword>
<evidence type="ECO:0000313" key="4">
    <source>
        <dbReference type="Proteomes" id="UP000050509"/>
    </source>
</evidence>
<dbReference type="PANTHER" id="PTHR30137:SF6">
    <property type="entry name" value="LUCIFERASE-LIKE MONOOXYGENASE"/>
    <property type="match status" value="1"/>
</dbReference>
<reference evidence="3 4" key="1">
    <citation type="submission" date="2015-09" db="EMBL/GenBank/DDBJ databases">
        <title>Draft genome sequence of Kouleothrix aurantiaca JCM 19913.</title>
        <authorList>
            <person name="Hemp J."/>
        </authorList>
    </citation>
    <scope>NUCLEOTIDE SEQUENCE [LARGE SCALE GENOMIC DNA]</scope>
    <source>
        <strain evidence="3 4">COM-B</strain>
    </source>
</reference>
<dbReference type="InterPro" id="IPR036661">
    <property type="entry name" value="Luciferase-like_sf"/>
</dbReference>
<dbReference type="SUPFAM" id="SSF51679">
    <property type="entry name" value="Bacterial luciferase-like"/>
    <property type="match status" value="1"/>
</dbReference>
<dbReference type="InterPro" id="IPR011251">
    <property type="entry name" value="Luciferase-like_dom"/>
</dbReference>
<proteinExistence type="predicted"/>
<dbReference type="GO" id="GO:0016705">
    <property type="term" value="F:oxidoreductase activity, acting on paired donors, with incorporation or reduction of molecular oxygen"/>
    <property type="evidence" value="ECO:0007669"/>
    <property type="project" value="InterPro"/>
</dbReference>
<evidence type="ECO:0000259" key="2">
    <source>
        <dbReference type="Pfam" id="PF00296"/>
    </source>
</evidence>
<dbReference type="Pfam" id="PF00296">
    <property type="entry name" value="Bac_luciferase"/>
    <property type="match status" value="1"/>
</dbReference>
<dbReference type="PANTHER" id="PTHR30137">
    <property type="entry name" value="LUCIFERASE-LIKE MONOOXYGENASE"/>
    <property type="match status" value="1"/>
</dbReference>
<keyword evidence="3" id="KW-0560">Oxidoreductase</keyword>
<dbReference type="InterPro" id="IPR050766">
    <property type="entry name" value="Bact_Lucif_Oxidored"/>
</dbReference>
<protein>
    <submittedName>
        <fullName evidence="3">Alkanal monooxygenase</fullName>
    </submittedName>
</protein>
<gene>
    <name evidence="3" type="ORF">SE17_31635</name>
</gene>
<dbReference type="GO" id="GO:0005829">
    <property type="term" value="C:cytosol"/>
    <property type="evidence" value="ECO:0007669"/>
    <property type="project" value="TreeGrafter"/>
</dbReference>
<organism evidence="3 4">
    <name type="scientific">Kouleothrix aurantiaca</name>
    <dbReference type="NCBI Taxonomy" id="186479"/>
    <lineage>
        <taxon>Bacteria</taxon>
        <taxon>Bacillati</taxon>
        <taxon>Chloroflexota</taxon>
        <taxon>Chloroflexia</taxon>
        <taxon>Chloroflexales</taxon>
        <taxon>Roseiflexineae</taxon>
        <taxon>Roseiflexaceae</taxon>
        <taxon>Kouleothrix</taxon>
    </lineage>
</organism>
<name>A0A0P9H6W4_9CHLR</name>
<dbReference type="Gene3D" id="3.20.20.30">
    <property type="entry name" value="Luciferase-like domain"/>
    <property type="match status" value="1"/>
</dbReference>
<evidence type="ECO:0000256" key="1">
    <source>
        <dbReference type="ARBA" id="ARBA00007789"/>
    </source>
</evidence>
<feature type="domain" description="Luciferase-like" evidence="2">
    <location>
        <begin position="1"/>
        <end position="263"/>
    </location>
</feature>
<dbReference type="EMBL" id="LJCR01001858">
    <property type="protein sequence ID" value="KPV49612.1"/>
    <property type="molecule type" value="Genomic_DNA"/>
</dbReference>
<comment type="similarity">
    <text evidence="1">To bacterial alkanal monooxygenase alpha and beta chains.</text>
</comment>
<sequence>FWVAEHHNMPSVASTNPAVLIAHLAASTSTLRIGSGGVMLPNFPPLVVAEQFAMLEALHPGRIDLGIGRAPGTDPATAAALRRSPGALTAEDFPRHLLDLMGLLGDRRASEGLWTRFSATPVPAGTPEIVLLGSSGYSAELAGHLGLPFAFAHHFDMGGTLQALAIYRDSFTPSVVLNEPYAIVTASVLAAETDEQAAWFAAPGQLMRLAIRTGRFIPLMSPEQAARHPDLPTARSMPTNQIIGTPDAAVARLESLAQQTGANELMIAGFTHGLDERAHSLELLAERWFAEVAAV</sequence>